<accession>A0ABV5KHI0</accession>
<evidence type="ECO:0000313" key="1">
    <source>
        <dbReference type="EMBL" id="MFB9324684.1"/>
    </source>
</evidence>
<organism evidence="1 2">
    <name type="scientific">Paenibacillus aurantiacus</name>
    <dbReference type="NCBI Taxonomy" id="1936118"/>
    <lineage>
        <taxon>Bacteria</taxon>
        <taxon>Bacillati</taxon>
        <taxon>Bacillota</taxon>
        <taxon>Bacilli</taxon>
        <taxon>Bacillales</taxon>
        <taxon>Paenibacillaceae</taxon>
        <taxon>Paenibacillus</taxon>
    </lineage>
</organism>
<sequence length="151" mass="17868">MTNSLPLLPYNPKDTGKQWKVRPGIGGTVEIDGPCGVDFSFSEKVCYFHHNIRWRNFLLDEKLQHYLRKVTLDLAKYFSSSYAIYAPDSGFKESAILDFIWEDENKDIDYIKNWLLERCGTPKSNIIDIYKEYDDYWDSEGYFVDYFNDLK</sequence>
<evidence type="ECO:0000313" key="2">
    <source>
        <dbReference type="Proteomes" id="UP001589747"/>
    </source>
</evidence>
<protein>
    <submittedName>
        <fullName evidence="1">Uncharacterized protein</fullName>
    </submittedName>
</protein>
<dbReference type="Proteomes" id="UP001589747">
    <property type="component" value="Unassembled WGS sequence"/>
</dbReference>
<reference evidence="1 2" key="1">
    <citation type="submission" date="2024-09" db="EMBL/GenBank/DDBJ databases">
        <authorList>
            <person name="Sun Q."/>
            <person name="Mori K."/>
        </authorList>
    </citation>
    <scope>NUCLEOTIDE SEQUENCE [LARGE SCALE GENOMIC DNA]</scope>
    <source>
        <strain evidence="1 2">TISTR 2452</strain>
    </source>
</reference>
<comment type="caution">
    <text evidence="1">The sequence shown here is derived from an EMBL/GenBank/DDBJ whole genome shotgun (WGS) entry which is preliminary data.</text>
</comment>
<keyword evidence="2" id="KW-1185">Reference proteome</keyword>
<dbReference type="EMBL" id="JBHMDO010000003">
    <property type="protein sequence ID" value="MFB9324684.1"/>
    <property type="molecule type" value="Genomic_DNA"/>
</dbReference>
<gene>
    <name evidence="1" type="ORF">ACFFSY_01865</name>
</gene>
<dbReference type="RefSeq" id="WP_377489027.1">
    <property type="nucleotide sequence ID" value="NZ_JBHMDO010000003.1"/>
</dbReference>
<name>A0ABV5KHI0_9BACL</name>
<proteinExistence type="predicted"/>